<evidence type="ECO:0000313" key="1">
    <source>
        <dbReference type="EMBL" id="KIU05409.1"/>
    </source>
</evidence>
<name>A0A0D1IZE9_BACIU</name>
<proteinExistence type="predicted"/>
<dbReference type="PATRIC" id="fig|1423.173.peg.3941"/>
<reference evidence="1 2" key="1">
    <citation type="submission" date="2014-12" db="EMBL/GenBank/DDBJ databases">
        <title>Comparative genome analysis of Bacillus coagulans HM-08, Clostridium butyricum HM-68, Bacillus subtilis HM-66 and Bacillus licheniformis BL-09.</title>
        <authorList>
            <person name="Zhang H."/>
        </authorList>
    </citation>
    <scope>NUCLEOTIDE SEQUENCE [LARGE SCALE GENOMIC DNA]</scope>
    <source>
        <strain evidence="1 2">HM-66</strain>
    </source>
</reference>
<dbReference type="AlphaFoldDB" id="A0A0D1IZE9"/>
<protein>
    <submittedName>
        <fullName evidence="1">Uncharacterized protein</fullName>
    </submittedName>
</protein>
<evidence type="ECO:0000313" key="2">
    <source>
        <dbReference type="Proteomes" id="UP000032247"/>
    </source>
</evidence>
<accession>A0A0D1IZE9</accession>
<gene>
    <name evidence="1" type="ORF">SC09_contig4orf00182</name>
</gene>
<dbReference type="Proteomes" id="UP000032247">
    <property type="component" value="Unassembled WGS sequence"/>
</dbReference>
<comment type="caution">
    <text evidence="1">The sequence shown here is derived from an EMBL/GenBank/DDBJ whole genome shotgun (WGS) entry which is preliminary data.</text>
</comment>
<organism evidence="1 2">
    <name type="scientific">Bacillus subtilis</name>
    <dbReference type="NCBI Taxonomy" id="1423"/>
    <lineage>
        <taxon>Bacteria</taxon>
        <taxon>Bacillati</taxon>
        <taxon>Bacillota</taxon>
        <taxon>Bacilli</taxon>
        <taxon>Bacillales</taxon>
        <taxon>Bacillaceae</taxon>
        <taxon>Bacillus</taxon>
    </lineage>
</organism>
<sequence>MYCVSKMTNHYGSYGESDSSFIRESLTGPFSDLFPDGQAFIELDEERGTYKVTDQDGGVIAFSTVTRSKKATDLEFSRQLFNAAADAASHYGAKNAYVVDGEMKIPVDEYEAELLKAEKEDDGE</sequence>
<dbReference type="EMBL" id="JXBC01000013">
    <property type="protein sequence ID" value="KIU05409.1"/>
    <property type="molecule type" value="Genomic_DNA"/>
</dbReference>